<proteinExistence type="predicted"/>
<dbReference type="GO" id="GO:0005524">
    <property type="term" value="F:ATP binding"/>
    <property type="evidence" value="ECO:0007669"/>
    <property type="project" value="UniProtKB-KW"/>
</dbReference>
<reference evidence="7" key="1">
    <citation type="submission" date="2016-07" db="EMBL/GenBank/DDBJ databases">
        <title>Comparative genomics of the Campylobacter concisus group.</title>
        <authorList>
            <person name="Miller W.G."/>
            <person name="Yee E."/>
            <person name="Chapman M.H."/>
            <person name="Huynh S."/>
            <person name="Bono J.L."/>
            <person name="On S.L.W."/>
            <person name="StLeger J."/>
            <person name="Foster G."/>
            <person name="Parker C.T."/>
        </authorList>
    </citation>
    <scope>NUCLEOTIDE SEQUENCE</scope>
    <source>
        <strain evidence="7">525.92</strain>
    </source>
</reference>
<dbReference type="GO" id="GO:0016787">
    <property type="term" value="F:hydrolase activity"/>
    <property type="evidence" value="ECO:0007669"/>
    <property type="project" value="UniProtKB-KW"/>
</dbReference>
<dbReference type="InterPro" id="IPR003840">
    <property type="entry name" value="DNA_helicase_dom"/>
</dbReference>
<dbReference type="RefSeq" id="WP_009651268.1">
    <property type="nucleotide sequence ID" value="NC_009715.2"/>
</dbReference>
<accession>A7GYW7</accession>
<dbReference type="GO" id="GO:0003678">
    <property type="term" value="F:DNA helicase activity"/>
    <property type="evidence" value="ECO:0007669"/>
    <property type="project" value="InterPro"/>
</dbReference>
<dbReference type="GO" id="GO:0006281">
    <property type="term" value="P:DNA repair"/>
    <property type="evidence" value="ECO:0007669"/>
    <property type="project" value="InterPro"/>
</dbReference>
<evidence type="ECO:0000313" key="7">
    <source>
        <dbReference type="EMBL" id="EAU00303.1"/>
    </source>
</evidence>
<evidence type="ECO:0000259" key="6">
    <source>
        <dbReference type="Pfam" id="PF05970"/>
    </source>
</evidence>
<dbReference type="InterPro" id="IPR051055">
    <property type="entry name" value="PIF1_helicase"/>
</dbReference>
<keyword evidence="1" id="KW-0547">Nucleotide-binding</keyword>
<evidence type="ECO:0000256" key="3">
    <source>
        <dbReference type="ARBA" id="ARBA00022806"/>
    </source>
</evidence>
<dbReference type="CDD" id="cd18809">
    <property type="entry name" value="SF1_C_RecD"/>
    <property type="match status" value="1"/>
</dbReference>
<feature type="domain" description="DNA replication helicase" evidence="5">
    <location>
        <begin position="308"/>
        <end position="402"/>
    </location>
</feature>
<organism evidence="7 8">
    <name type="scientific">Campylobacter curvus (strain 525.92)</name>
    <dbReference type="NCBI Taxonomy" id="360105"/>
    <lineage>
        <taxon>Bacteria</taxon>
        <taxon>Pseudomonadati</taxon>
        <taxon>Campylobacterota</taxon>
        <taxon>Epsilonproteobacteria</taxon>
        <taxon>Campylobacterales</taxon>
        <taxon>Campylobacteraceae</taxon>
        <taxon>Campylobacter</taxon>
    </lineage>
</organism>
<dbReference type="KEGG" id="ccv:CCV52592_1856"/>
<evidence type="ECO:0000259" key="5">
    <source>
        <dbReference type="Pfam" id="PF02689"/>
    </source>
</evidence>
<evidence type="ECO:0000256" key="4">
    <source>
        <dbReference type="ARBA" id="ARBA00022840"/>
    </source>
</evidence>
<keyword evidence="8" id="KW-1185">Reference proteome</keyword>
<name>A7GYW7_CAMC5</name>
<dbReference type="InterPro" id="IPR027417">
    <property type="entry name" value="P-loop_NTPase"/>
</dbReference>
<dbReference type="AlphaFoldDB" id="A7GYW7"/>
<dbReference type="SUPFAM" id="SSF52540">
    <property type="entry name" value="P-loop containing nucleoside triphosphate hydrolases"/>
    <property type="match status" value="2"/>
</dbReference>
<dbReference type="Gene3D" id="3.40.50.300">
    <property type="entry name" value="P-loop containing nucleotide triphosphate hydrolases"/>
    <property type="match status" value="2"/>
</dbReference>
<evidence type="ECO:0000256" key="1">
    <source>
        <dbReference type="ARBA" id="ARBA00022741"/>
    </source>
</evidence>
<dbReference type="GO" id="GO:0000723">
    <property type="term" value="P:telomere maintenance"/>
    <property type="evidence" value="ECO:0007669"/>
    <property type="project" value="InterPro"/>
</dbReference>
<dbReference type="OrthoDB" id="9763659at2"/>
<dbReference type="PANTHER" id="PTHR47642">
    <property type="entry name" value="ATP-DEPENDENT DNA HELICASE"/>
    <property type="match status" value="1"/>
</dbReference>
<gene>
    <name evidence="7" type="ORF">CCV52592_1856</name>
</gene>
<dbReference type="InterPro" id="IPR010285">
    <property type="entry name" value="DNA_helicase_pif1-like_DEAD"/>
</dbReference>
<evidence type="ECO:0000256" key="2">
    <source>
        <dbReference type="ARBA" id="ARBA00022801"/>
    </source>
</evidence>
<dbReference type="HOGENOM" id="CLU_001613_7_2_7"/>
<dbReference type="EMBL" id="CP000767">
    <property type="protein sequence ID" value="EAU00303.1"/>
    <property type="molecule type" value="Genomic_DNA"/>
</dbReference>
<feature type="domain" description="DNA helicase Pif1-like DEAD-box helicase" evidence="6">
    <location>
        <begin position="10"/>
        <end position="194"/>
    </location>
</feature>
<dbReference type="STRING" id="360105.CCV52592_1856"/>
<evidence type="ECO:0000313" key="8">
    <source>
        <dbReference type="Proteomes" id="UP000006380"/>
    </source>
</evidence>
<dbReference type="Pfam" id="PF05970">
    <property type="entry name" value="PIF1"/>
    <property type="match status" value="1"/>
</dbReference>
<dbReference type="Pfam" id="PF02689">
    <property type="entry name" value="Herpes_Helicase"/>
    <property type="match status" value="1"/>
</dbReference>
<dbReference type="Proteomes" id="UP000006380">
    <property type="component" value="Chromosome"/>
</dbReference>
<protein>
    <submittedName>
        <fullName evidence="7">Helicase, PIF1 family (DUF889 domain)</fullName>
    </submittedName>
</protein>
<keyword evidence="3 7" id="KW-0347">Helicase</keyword>
<dbReference type="PANTHER" id="PTHR47642:SF5">
    <property type="entry name" value="ATP-DEPENDENT DNA HELICASE"/>
    <property type="match status" value="1"/>
</dbReference>
<sequence length="438" mass="49611">MLEQILEILKHSNLFLTGGGGVGKTYLTQAVIKHYRSELKNVVILGSTGISAVGLGGVSVHSFFKFGICKNYEELRLFDRRQRGKLSSVRSMLDSCDLLVIDEISMVSADLMEMIRYRLNTSKFKGRVLLVGDFYQLPPVQKQDSAQLFKFTYAFSSSAWSDMGLKNVELLVSKRTQDMKFYEILSRLRVGELDDEVVGYISSLKVDKFILNDDTSVLFGRNYEADMLNQERLNAIDSPLEISTAEVKVFDENLNEKMLANWINALNSPVNLGMKIGAKIIFTANKWGEYYNGEQGKIVQIIKEGGVCSSVIVQKDSGEIAEISRNCFELSEFASDDDEIVQNTLATFLQFPFKLAYALTIHKSQGMSINSLVCDLNHIFANGQLYVALSRAINPERLSLFYNKDGDFRQYLRKVVKIDEEVRKFYTSNTFENIKENL</sequence>
<keyword evidence="2" id="KW-0378">Hydrolase</keyword>
<keyword evidence="4" id="KW-0067">ATP-binding</keyword>